<sequence>MKHTDHPEILNRLRRAEGHLKTIMRMLEEERACLDIAQQLQAVEKAIASAKRQLVQDHIDHCLEHAVDAAGEAGQREALDEFKQIVRYL</sequence>
<dbReference type="Proteomes" id="UP000543030">
    <property type="component" value="Unassembled WGS sequence"/>
</dbReference>
<dbReference type="PROSITE" id="PS50917">
    <property type="entry name" value="SPOC"/>
    <property type="match status" value="1"/>
</dbReference>
<evidence type="ECO:0000313" key="4">
    <source>
        <dbReference type="Proteomes" id="UP000543030"/>
    </source>
</evidence>
<feature type="domain" description="SPOC" evidence="2">
    <location>
        <begin position="1"/>
        <end position="89"/>
    </location>
</feature>
<dbReference type="GO" id="GO:0003677">
    <property type="term" value="F:DNA binding"/>
    <property type="evidence" value="ECO:0007669"/>
    <property type="project" value="InterPro"/>
</dbReference>
<dbReference type="Pfam" id="PF02583">
    <property type="entry name" value="Trns_repr_metal"/>
    <property type="match status" value="1"/>
</dbReference>
<proteinExistence type="inferred from homology"/>
<dbReference type="GO" id="GO:0046872">
    <property type="term" value="F:metal ion binding"/>
    <property type="evidence" value="ECO:0007669"/>
    <property type="project" value="InterPro"/>
</dbReference>
<dbReference type="PANTHER" id="PTHR33677">
    <property type="entry name" value="TRANSCRIPTIONAL REPRESSOR FRMR-RELATED"/>
    <property type="match status" value="1"/>
</dbReference>
<keyword evidence="4" id="KW-1185">Reference proteome</keyword>
<dbReference type="InterPro" id="IPR003735">
    <property type="entry name" value="Metal_Tscrpt_repr"/>
</dbReference>
<reference evidence="3 4" key="1">
    <citation type="submission" date="2020-08" db="EMBL/GenBank/DDBJ databases">
        <title>Genomic Encyclopedia of Type Strains, Phase IV (KMG-IV): sequencing the most valuable type-strain genomes for metagenomic binning, comparative biology and taxonomic classification.</title>
        <authorList>
            <person name="Goeker M."/>
        </authorList>
    </citation>
    <scope>NUCLEOTIDE SEQUENCE [LARGE SCALE GENOMIC DNA]</scope>
    <source>
        <strain evidence="3 4">DSM 18233</strain>
    </source>
</reference>
<comment type="caution">
    <text evidence="3">The sequence shown here is derived from an EMBL/GenBank/DDBJ whole genome shotgun (WGS) entry which is preliminary data.</text>
</comment>
<evidence type="ECO:0000256" key="1">
    <source>
        <dbReference type="ARBA" id="ARBA00005260"/>
    </source>
</evidence>
<dbReference type="CDD" id="cd10154">
    <property type="entry name" value="NreA-like_DUF156"/>
    <property type="match status" value="1"/>
</dbReference>
<protein>
    <recommendedName>
        <fullName evidence="2">SPOC domain-containing protein</fullName>
    </recommendedName>
</protein>
<evidence type="ECO:0000313" key="3">
    <source>
        <dbReference type="EMBL" id="MBB5192877.1"/>
    </source>
</evidence>
<evidence type="ECO:0000259" key="2">
    <source>
        <dbReference type="PROSITE" id="PS50917"/>
    </source>
</evidence>
<name>A0A840RIE8_9NEIS</name>
<comment type="similarity">
    <text evidence="1">Belongs to the FrmR/RcnR family.</text>
</comment>
<accession>A0A840RIE8</accession>
<dbReference type="AlphaFoldDB" id="A0A840RIE8"/>
<dbReference type="Gene3D" id="1.20.58.1000">
    <property type="entry name" value="Metal-sensitive repressor, helix protomer"/>
    <property type="match status" value="1"/>
</dbReference>
<dbReference type="RefSeq" id="WP_184102527.1">
    <property type="nucleotide sequence ID" value="NZ_JACHHN010000008.1"/>
</dbReference>
<dbReference type="GO" id="GO:0045892">
    <property type="term" value="P:negative regulation of DNA-templated transcription"/>
    <property type="evidence" value="ECO:0007669"/>
    <property type="project" value="UniProtKB-ARBA"/>
</dbReference>
<gene>
    <name evidence="3" type="ORF">HNQ50_003631</name>
</gene>
<dbReference type="InterPro" id="IPR038390">
    <property type="entry name" value="Metal_Tscrpt_repr_sf"/>
</dbReference>
<dbReference type="InterPro" id="IPR010912">
    <property type="entry name" value="SPOC_met"/>
</dbReference>
<dbReference type="EMBL" id="JACHHN010000008">
    <property type="protein sequence ID" value="MBB5192877.1"/>
    <property type="molecule type" value="Genomic_DNA"/>
</dbReference>
<organism evidence="3 4">
    <name type="scientific">Silvimonas terrae</name>
    <dbReference type="NCBI Taxonomy" id="300266"/>
    <lineage>
        <taxon>Bacteria</taxon>
        <taxon>Pseudomonadati</taxon>
        <taxon>Pseudomonadota</taxon>
        <taxon>Betaproteobacteria</taxon>
        <taxon>Neisseriales</taxon>
        <taxon>Chitinibacteraceae</taxon>
        <taxon>Silvimonas</taxon>
    </lineage>
</organism>